<comment type="subcellular location">
    <subcellularLocation>
        <location evidence="1">Membrane</location>
        <topology evidence="1">Multi-pass membrane protein</topology>
    </subcellularLocation>
</comment>
<keyword evidence="5" id="KW-0472">Membrane</keyword>
<evidence type="ECO:0000313" key="6">
    <source>
        <dbReference type="EMBL" id="PNR58173.1"/>
    </source>
</evidence>
<keyword evidence="3" id="KW-0812">Transmembrane</keyword>
<dbReference type="GO" id="GO:0008324">
    <property type="term" value="F:monoatomic cation transmembrane transporter activity"/>
    <property type="evidence" value="ECO:0000318"/>
    <property type="project" value="GO_Central"/>
</dbReference>
<reference evidence="7" key="3">
    <citation type="submission" date="2020-12" db="UniProtKB">
        <authorList>
            <consortium name="EnsemblPlants"/>
        </authorList>
    </citation>
    <scope>IDENTIFICATION</scope>
</reference>
<dbReference type="Proteomes" id="UP000006727">
    <property type="component" value="Chromosome 3"/>
</dbReference>
<organism evidence="6">
    <name type="scientific">Physcomitrium patens</name>
    <name type="common">Spreading-leaved earth moss</name>
    <name type="synonym">Physcomitrella patens</name>
    <dbReference type="NCBI Taxonomy" id="3218"/>
    <lineage>
        <taxon>Eukaryota</taxon>
        <taxon>Viridiplantae</taxon>
        <taxon>Streptophyta</taxon>
        <taxon>Embryophyta</taxon>
        <taxon>Bryophyta</taxon>
        <taxon>Bryophytina</taxon>
        <taxon>Bryopsida</taxon>
        <taxon>Funariidae</taxon>
        <taxon>Funariales</taxon>
        <taxon>Funariaceae</taxon>
        <taxon>Physcomitrium</taxon>
    </lineage>
</organism>
<dbReference type="SUPFAM" id="SSF161111">
    <property type="entry name" value="Cation efflux protein transmembrane domain-like"/>
    <property type="match status" value="1"/>
</dbReference>
<keyword evidence="2" id="KW-0813">Transport</keyword>
<dbReference type="InterPro" id="IPR036837">
    <property type="entry name" value="Cation_efflux_CTD_sf"/>
</dbReference>
<evidence type="ECO:0000256" key="1">
    <source>
        <dbReference type="ARBA" id="ARBA00004141"/>
    </source>
</evidence>
<dbReference type="PANTHER" id="PTHR43840:SF13">
    <property type="entry name" value="CATION EFFLUX PROTEIN CYTOPLASMIC DOMAIN-CONTAINING PROTEIN"/>
    <property type="match status" value="1"/>
</dbReference>
<evidence type="ECO:0000256" key="5">
    <source>
        <dbReference type="ARBA" id="ARBA00023136"/>
    </source>
</evidence>
<keyword evidence="4" id="KW-1133">Transmembrane helix</keyword>
<reference evidence="6 8" key="2">
    <citation type="journal article" date="2018" name="Plant J.">
        <title>The Physcomitrella patens chromosome-scale assembly reveals moss genome structure and evolution.</title>
        <authorList>
            <person name="Lang D."/>
            <person name="Ullrich K.K."/>
            <person name="Murat F."/>
            <person name="Fuchs J."/>
            <person name="Jenkins J."/>
            <person name="Haas F.B."/>
            <person name="Piednoel M."/>
            <person name="Gundlach H."/>
            <person name="Van Bel M."/>
            <person name="Meyberg R."/>
            <person name="Vives C."/>
            <person name="Morata J."/>
            <person name="Symeonidi A."/>
            <person name="Hiss M."/>
            <person name="Muchero W."/>
            <person name="Kamisugi Y."/>
            <person name="Saleh O."/>
            <person name="Blanc G."/>
            <person name="Decker E.L."/>
            <person name="van Gessel N."/>
            <person name="Grimwood J."/>
            <person name="Hayes R.D."/>
            <person name="Graham S.W."/>
            <person name="Gunter L.E."/>
            <person name="McDaniel S.F."/>
            <person name="Hoernstein S.N.W."/>
            <person name="Larsson A."/>
            <person name="Li F.W."/>
            <person name="Perroud P.F."/>
            <person name="Phillips J."/>
            <person name="Ranjan P."/>
            <person name="Rokshar D.S."/>
            <person name="Rothfels C.J."/>
            <person name="Schneider L."/>
            <person name="Shu S."/>
            <person name="Stevenson D.W."/>
            <person name="Thummler F."/>
            <person name="Tillich M."/>
            <person name="Villarreal Aguilar J.C."/>
            <person name="Widiez T."/>
            <person name="Wong G.K."/>
            <person name="Wymore A."/>
            <person name="Zhang Y."/>
            <person name="Zimmer A.D."/>
            <person name="Quatrano R.S."/>
            <person name="Mayer K.F.X."/>
            <person name="Goodstein D."/>
            <person name="Casacuberta J.M."/>
            <person name="Vandepoele K."/>
            <person name="Reski R."/>
            <person name="Cuming A.C."/>
            <person name="Tuskan G.A."/>
            <person name="Maumus F."/>
            <person name="Salse J."/>
            <person name="Schmutz J."/>
            <person name="Rensing S.A."/>
        </authorList>
    </citation>
    <scope>NUCLEOTIDE SEQUENCE [LARGE SCALE GENOMIC DNA]</scope>
    <source>
        <strain evidence="7 8">cv. Gransden 2004</strain>
    </source>
</reference>
<accession>A0A2K1KWL7</accession>
<dbReference type="Gramene" id="Pp3c3_30490V3.1">
    <property type="protein sequence ID" value="Pp3c3_30490V3.1"/>
    <property type="gene ID" value="Pp3c3_30490"/>
</dbReference>
<dbReference type="PANTHER" id="PTHR43840">
    <property type="entry name" value="MITOCHONDRIAL METAL TRANSPORTER 1-RELATED"/>
    <property type="match status" value="1"/>
</dbReference>
<dbReference type="Gene3D" id="3.30.70.1350">
    <property type="entry name" value="Cation efflux protein, cytoplasmic domain"/>
    <property type="match status" value="1"/>
</dbReference>
<evidence type="ECO:0000256" key="2">
    <source>
        <dbReference type="ARBA" id="ARBA00022448"/>
    </source>
</evidence>
<dbReference type="GO" id="GO:0016020">
    <property type="term" value="C:membrane"/>
    <property type="evidence" value="ECO:0000318"/>
    <property type="project" value="GO_Central"/>
</dbReference>
<gene>
    <name evidence="6" type="ORF">PHYPA_005168</name>
</gene>
<dbReference type="InterPro" id="IPR050291">
    <property type="entry name" value="CDF_Transporter"/>
</dbReference>
<dbReference type="PaxDb" id="3218-PP1S55_158V6.1"/>
<dbReference type="AlphaFoldDB" id="A0A2K1KWL7"/>
<dbReference type="SUPFAM" id="SSF160240">
    <property type="entry name" value="Cation efflux protein cytoplasmic domain-like"/>
    <property type="match status" value="1"/>
</dbReference>
<dbReference type="InterPro" id="IPR027469">
    <property type="entry name" value="Cation_efflux_TMD_sf"/>
</dbReference>
<proteinExistence type="predicted"/>
<reference evidence="6 8" key="1">
    <citation type="journal article" date="2008" name="Science">
        <title>The Physcomitrella genome reveals evolutionary insights into the conquest of land by plants.</title>
        <authorList>
            <person name="Rensing S."/>
            <person name="Lang D."/>
            <person name="Zimmer A."/>
            <person name="Terry A."/>
            <person name="Salamov A."/>
            <person name="Shapiro H."/>
            <person name="Nishiyama T."/>
            <person name="Perroud P.-F."/>
            <person name="Lindquist E."/>
            <person name="Kamisugi Y."/>
            <person name="Tanahashi T."/>
            <person name="Sakakibara K."/>
            <person name="Fujita T."/>
            <person name="Oishi K."/>
            <person name="Shin-I T."/>
            <person name="Kuroki Y."/>
            <person name="Toyoda A."/>
            <person name="Suzuki Y."/>
            <person name="Hashimoto A."/>
            <person name="Yamaguchi K."/>
            <person name="Sugano A."/>
            <person name="Kohara Y."/>
            <person name="Fujiyama A."/>
            <person name="Anterola A."/>
            <person name="Aoki S."/>
            <person name="Ashton N."/>
            <person name="Barbazuk W.B."/>
            <person name="Barker E."/>
            <person name="Bennetzen J."/>
            <person name="Bezanilla M."/>
            <person name="Blankenship R."/>
            <person name="Cho S.H."/>
            <person name="Dutcher S."/>
            <person name="Estelle M."/>
            <person name="Fawcett J.A."/>
            <person name="Gundlach H."/>
            <person name="Hanada K."/>
            <person name="Heyl A."/>
            <person name="Hicks K.A."/>
            <person name="Hugh J."/>
            <person name="Lohr M."/>
            <person name="Mayer K."/>
            <person name="Melkozernov A."/>
            <person name="Murata T."/>
            <person name="Nelson D."/>
            <person name="Pils B."/>
            <person name="Prigge M."/>
            <person name="Reiss B."/>
            <person name="Renner T."/>
            <person name="Rombauts S."/>
            <person name="Rushton P."/>
            <person name="Sanderfoot A."/>
            <person name="Schween G."/>
            <person name="Shiu S.-H."/>
            <person name="Stueber K."/>
            <person name="Theodoulou F.L."/>
            <person name="Tu H."/>
            <person name="Van de Peer Y."/>
            <person name="Verrier P.J."/>
            <person name="Waters E."/>
            <person name="Wood A."/>
            <person name="Yang L."/>
            <person name="Cove D."/>
            <person name="Cuming A."/>
            <person name="Hasebe M."/>
            <person name="Lucas S."/>
            <person name="Mishler D.B."/>
            <person name="Reski R."/>
            <person name="Grigoriev I."/>
            <person name="Quatrano R.S."/>
            <person name="Boore J.L."/>
        </authorList>
    </citation>
    <scope>NUCLEOTIDE SEQUENCE [LARGE SCALE GENOMIC DNA]</scope>
    <source>
        <strain evidence="7 8">cv. Gransden 2004</strain>
    </source>
</reference>
<dbReference type="EnsemblPlants" id="Pp3c3_30490V3.1">
    <property type="protein sequence ID" value="Pp3c3_30490V3.1"/>
    <property type="gene ID" value="Pp3c3_30490"/>
</dbReference>
<evidence type="ECO:0000313" key="7">
    <source>
        <dbReference type="EnsemblPlants" id="Pp3c3_30490V3.1"/>
    </source>
</evidence>
<sequence length="225" mass="25757">MEENVHEPLIQANERLEAARDRDLEVNGSVSVDIYDDDATPMVASTSDEWKFMFHRALSGDEFCRNHSEGLAAALLADWTKWWIDPAGAMLLALCIISNWSKTLKENAALLVGQSAPPEFLQLVTYVAYNHHPKIRRLDTIRAYMLGGLYFVESRTGQVDIKLPEDMMLREAHNIGETLQNKFEALPEVERAYVHLDFECFTNQSMMADPFSCRQELLLRLFECQ</sequence>
<keyword evidence="8" id="KW-1185">Reference proteome</keyword>
<evidence type="ECO:0000256" key="4">
    <source>
        <dbReference type="ARBA" id="ARBA00022989"/>
    </source>
</evidence>
<evidence type="ECO:0000313" key="8">
    <source>
        <dbReference type="Proteomes" id="UP000006727"/>
    </source>
</evidence>
<evidence type="ECO:0000256" key="3">
    <source>
        <dbReference type="ARBA" id="ARBA00022692"/>
    </source>
</evidence>
<protein>
    <submittedName>
        <fullName evidence="6 7">Uncharacterized protein</fullName>
    </submittedName>
</protein>
<name>A0A2K1KWL7_PHYPA</name>
<dbReference type="InParanoid" id="A0A2K1KWL7"/>
<dbReference type="EMBL" id="ABEU02000003">
    <property type="protein sequence ID" value="PNR58173.1"/>
    <property type="molecule type" value="Genomic_DNA"/>
</dbReference>